<comment type="similarity">
    <text evidence="1">Belongs to the sulfatase family.</text>
</comment>
<proteinExistence type="inferred from homology"/>
<keyword evidence="3" id="KW-0732">Signal</keyword>
<feature type="domain" description="Sulfatase N-terminal" evidence="4">
    <location>
        <begin position="41"/>
        <end position="375"/>
    </location>
</feature>
<dbReference type="InterPro" id="IPR050738">
    <property type="entry name" value="Sulfatase"/>
</dbReference>
<dbReference type="Gene3D" id="3.30.1120.10">
    <property type="match status" value="1"/>
</dbReference>
<dbReference type="CDD" id="cd16145">
    <property type="entry name" value="ARS_like"/>
    <property type="match status" value="1"/>
</dbReference>
<sequence length="479" mass="53409">MRTFHLQMPQLCLALFLFCGSFLGNGTQTLAQGKKSSYVKPNIIFILADDMGYGDLGSYGQTKIKTPHLDQLAAGGRRYTQFYAGSTVCAPSRAALMTGQHTGHTYIRGNGEVPLPPTEASLPILLQKSGYRTGMVGKWGLGLKGTTGAPEKQGWDFFTGHLHHLEGHFQQADSLWTLREGKSQRIAVAKDVYLNELFTQEALRFVDDQQKSPFFLYVSYTLPHAELRVPDRYLQPYLTAEGQSVFAPEKAHPAGQHYRAQPFPKAAYAAMVTSIDDYVGQILRKLEERGLTENTLVIFTSDNGTHVEGGRKMEDAMQVFQSSGLLRGVKRDLYEGGIRVPFLVSWKGHVKPGTTSTYLGAFWDILPTFAALAGAPTPAGIDGLSFLPDLLGKKMKKQHEVLYWEFGEGGFKQAVRKGDWKAIRFYKDGRPTRTELYRLDKDLGEKQDLAASNVQKVKEMEALMDQQHTTPQNSLFQIK</sequence>
<dbReference type="Pfam" id="PF00884">
    <property type="entry name" value="Sulfatase"/>
    <property type="match status" value="1"/>
</dbReference>
<dbReference type="PANTHER" id="PTHR42693">
    <property type="entry name" value="ARYLSULFATASE FAMILY MEMBER"/>
    <property type="match status" value="1"/>
</dbReference>
<accession>A0ABV4RL99</accession>
<evidence type="ECO:0000256" key="3">
    <source>
        <dbReference type="SAM" id="SignalP"/>
    </source>
</evidence>
<evidence type="ECO:0000313" key="5">
    <source>
        <dbReference type="EMBL" id="MFA1773543.1"/>
    </source>
</evidence>
<keyword evidence="2" id="KW-0378">Hydrolase</keyword>
<comment type="caution">
    <text evidence="5">The sequence shown here is derived from an EMBL/GenBank/DDBJ whole genome shotgun (WGS) entry which is preliminary data.</text>
</comment>
<evidence type="ECO:0000256" key="1">
    <source>
        <dbReference type="ARBA" id="ARBA00008779"/>
    </source>
</evidence>
<feature type="signal peptide" evidence="3">
    <location>
        <begin position="1"/>
        <end position="24"/>
    </location>
</feature>
<dbReference type="EMBL" id="JBGOGF010000013">
    <property type="protein sequence ID" value="MFA1773543.1"/>
    <property type="molecule type" value="Genomic_DNA"/>
</dbReference>
<protein>
    <submittedName>
        <fullName evidence="5">Arylsulfatase</fullName>
    </submittedName>
</protein>
<evidence type="ECO:0000256" key="2">
    <source>
        <dbReference type="ARBA" id="ARBA00022801"/>
    </source>
</evidence>
<dbReference type="SUPFAM" id="SSF53649">
    <property type="entry name" value="Alkaline phosphatase-like"/>
    <property type="match status" value="1"/>
</dbReference>
<name>A0ABV4RL99_9BACT</name>
<feature type="chain" id="PRO_5046750984" evidence="3">
    <location>
        <begin position="25"/>
        <end position="479"/>
    </location>
</feature>
<gene>
    <name evidence="5" type="ORF">ACD591_19745</name>
</gene>
<dbReference type="InterPro" id="IPR017850">
    <property type="entry name" value="Alkaline_phosphatase_core_sf"/>
</dbReference>
<dbReference type="PANTHER" id="PTHR42693:SF53">
    <property type="entry name" value="ENDO-4-O-SULFATASE"/>
    <property type="match status" value="1"/>
</dbReference>
<reference evidence="5 6" key="1">
    <citation type="submission" date="2024-08" db="EMBL/GenBank/DDBJ databases">
        <authorList>
            <person name="Wei W."/>
        </authorList>
    </citation>
    <scope>NUCLEOTIDE SEQUENCE [LARGE SCALE GENOMIC DNA]</scope>
    <source>
        <strain evidence="5 6">XU2</strain>
    </source>
</reference>
<dbReference type="InterPro" id="IPR000917">
    <property type="entry name" value="Sulfatase_N"/>
</dbReference>
<dbReference type="RefSeq" id="WP_225840911.1">
    <property type="nucleotide sequence ID" value="NZ_BMMG01000009.1"/>
</dbReference>
<keyword evidence="6" id="KW-1185">Reference proteome</keyword>
<organism evidence="5 6">
    <name type="scientific">Rufibacter glacialis</name>
    <dbReference type="NCBI Taxonomy" id="1259555"/>
    <lineage>
        <taxon>Bacteria</taxon>
        <taxon>Pseudomonadati</taxon>
        <taxon>Bacteroidota</taxon>
        <taxon>Cytophagia</taxon>
        <taxon>Cytophagales</taxon>
        <taxon>Hymenobacteraceae</taxon>
        <taxon>Rufibacter</taxon>
    </lineage>
</organism>
<evidence type="ECO:0000259" key="4">
    <source>
        <dbReference type="Pfam" id="PF00884"/>
    </source>
</evidence>
<dbReference type="Gene3D" id="3.40.720.10">
    <property type="entry name" value="Alkaline Phosphatase, subunit A"/>
    <property type="match status" value="1"/>
</dbReference>
<evidence type="ECO:0000313" key="6">
    <source>
        <dbReference type="Proteomes" id="UP001570846"/>
    </source>
</evidence>
<dbReference type="Proteomes" id="UP001570846">
    <property type="component" value="Unassembled WGS sequence"/>
</dbReference>